<protein>
    <submittedName>
        <fullName evidence="1">Uncharacterized protein</fullName>
    </submittedName>
</protein>
<gene>
    <name evidence="1" type="ORF">UFOVP321_44</name>
</gene>
<organism evidence="1">
    <name type="scientific">uncultured Caudovirales phage</name>
    <dbReference type="NCBI Taxonomy" id="2100421"/>
    <lineage>
        <taxon>Viruses</taxon>
        <taxon>Duplodnaviria</taxon>
        <taxon>Heunggongvirae</taxon>
        <taxon>Uroviricota</taxon>
        <taxon>Caudoviricetes</taxon>
        <taxon>Peduoviridae</taxon>
        <taxon>Maltschvirus</taxon>
        <taxon>Maltschvirus maltsch</taxon>
    </lineage>
</organism>
<reference evidence="1" key="1">
    <citation type="submission" date="2020-04" db="EMBL/GenBank/DDBJ databases">
        <authorList>
            <person name="Chiriac C."/>
            <person name="Salcher M."/>
            <person name="Ghai R."/>
            <person name="Kavagutti S V."/>
        </authorList>
    </citation>
    <scope>NUCLEOTIDE SEQUENCE</scope>
</reference>
<name>A0A6J5LT04_9CAUD</name>
<accession>A0A6J5LT04</accession>
<dbReference type="EMBL" id="LR796333">
    <property type="protein sequence ID" value="CAB4137598.1"/>
    <property type="molecule type" value="Genomic_DNA"/>
</dbReference>
<evidence type="ECO:0000313" key="1">
    <source>
        <dbReference type="EMBL" id="CAB4137598.1"/>
    </source>
</evidence>
<sequence>MIKAFKIYKEGMTTNWVTILIPQTEFNDIVLNNKINKYLFLGYKVEII</sequence>
<proteinExistence type="predicted"/>